<gene>
    <name evidence="2" type="ordered locus">CCNA_00964</name>
</gene>
<evidence type="ECO:0000313" key="2">
    <source>
        <dbReference type="EMBL" id="ACL94429.1"/>
    </source>
</evidence>
<dbReference type="Proteomes" id="UP000001364">
    <property type="component" value="Chromosome"/>
</dbReference>
<dbReference type="KEGG" id="ccs:CCNA_00964"/>
<dbReference type="GO" id="GO:0016301">
    <property type="term" value="F:kinase activity"/>
    <property type="evidence" value="ECO:0007669"/>
    <property type="project" value="UniProtKB-KW"/>
</dbReference>
<dbReference type="EMBL" id="CP001340">
    <property type="protein sequence ID" value="ACL94429.1"/>
    <property type="molecule type" value="Genomic_DNA"/>
</dbReference>
<protein>
    <submittedName>
        <fullName evidence="2">Gluconate kinase</fullName>
    </submittedName>
</protein>
<keyword evidence="2" id="KW-0808">Transferase</keyword>
<dbReference type="GeneID" id="7333094"/>
<dbReference type="RefSeq" id="YP_002516337.1">
    <property type="nucleotide sequence ID" value="NC_011916.1"/>
</dbReference>
<proteinExistence type="predicted"/>
<evidence type="ECO:0000256" key="1">
    <source>
        <dbReference type="SAM" id="MobiDB-lite"/>
    </source>
</evidence>
<evidence type="ECO:0000313" key="3">
    <source>
        <dbReference type="Proteomes" id="UP000001364"/>
    </source>
</evidence>
<organism evidence="2 3">
    <name type="scientific">Caulobacter vibrioides (strain NA1000 / CB15N)</name>
    <name type="common">Caulobacter crescentus</name>
    <dbReference type="NCBI Taxonomy" id="565050"/>
    <lineage>
        <taxon>Bacteria</taxon>
        <taxon>Pseudomonadati</taxon>
        <taxon>Pseudomonadota</taxon>
        <taxon>Alphaproteobacteria</taxon>
        <taxon>Caulobacterales</taxon>
        <taxon>Caulobacteraceae</taxon>
        <taxon>Caulobacter</taxon>
    </lineage>
</organism>
<name>A0A0H3C892_CAUVN</name>
<keyword evidence="3" id="KW-1185">Reference proteome</keyword>
<accession>A0A0H3C892</accession>
<dbReference type="AlphaFoldDB" id="A0A0H3C892"/>
<feature type="region of interest" description="Disordered" evidence="1">
    <location>
        <begin position="1"/>
        <end position="30"/>
    </location>
</feature>
<reference evidence="2 3" key="1">
    <citation type="journal article" date="2010" name="J. Bacteriol.">
        <title>The genetic basis of laboratory adaptation in Caulobacter crescentus.</title>
        <authorList>
            <person name="Marks M.E."/>
            <person name="Castro-Rojas C.M."/>
            <person name="Teiling C."/>
            <person name="Du L."/>
            <person name="Kapatral V."/>
            <person name="Walunas T.L."/>
            <person name="Crosson S."/>
        </authorList>
    </citation>
    <scope>NUCLEOTIDE SEQUENCE [LARGE SCALE GENOMIC DNA]</scope>
    <source>
        <strain evidence="3">NA1000 / CB15N</strain>
    </source>
</reference>
<dbReference type="HOGENOM" id="CLU_3402743_0_0_5"/>
<keyword evidence="2" id="KW-0418">Kinase</keyword>
<dbReference type="RefSeq" id="WP_012640091.1">
    <property type="nucleotide sequence ID" value="NC_011916.1"/>
</dbReference>
<sequence length="30" mass="3130">MWGAATDTGPLAAEALRRRLGGLGPKRPLP</sequence>